<dbReference type="GO" id="GO:0007155">
    <property type="term" value="P:cell adhesion"/>
    <property type="evidence" value="ECO:0007669"/>
    <property type="project" value="UniProtKB-KW"/>
</dbReference>
<proteinExistence type="predicted"/>
<evidence type="ECO:0000259" key="12">
    <source>
        <dbReference type="PROSITE" id="PS50847"/>
    </source>
</evidence>
<keyword evidence="7" id="KW-0572">Peptidoglycan-anchor</keyword>
<evidence type="ECO:0000256" key="3">
    <source>
        <dbReference type="ARBA" id="ARBA00022525"/>
    </source>
</evidence>
<comment type="caution">
    <text evidence="14">The sequence shown here is derived from an EMBL/GenBank/DDBJ whole genome shotgun (WGS) entry which is preliminary data.</text>
</comment>
<keyword evidence="5" id="KW-0130">Cell adhesion</keyword>
<keyword evidence="3" id="KW-0964">Secreted</keyword>
<gene>
    <name evidence="14" type="ORF">SAMN05216268_105341</name>
</gene>
<dbReference type="InterPro" id="IPR005528">
    <property type="entry name" value="ChpA-H"/>
</dbReference>
<keyword evidence="10" id="KW-0472">Membrane</keyword>
<evidence type="ECO:0000256" key="11">
    <source>
        <dbReference type="SAM" id="SignalP"/>
    </source>
</evidence>
<feature type="compositionally biased region" description="Low complexity" evidence="9">
    <location>
        <begin position="87"/>
        <end position="96"/>
    </location>
</feature>
<evidence type="ECO:0000256" key="9">
    <source>
        <dbReference type="SAM" id="MobiDB-lite"/>
    </source>
</evidence>
<evidence type="ECO:0000256" key="10">
    <source>
        <dbReference type="SAM" id="Phobius"/>
    </source>
</evidence>
<keyword evidence="4 11" id="KW-0732">Signal</keyword>
<evidence type="ECO:0000256" key="6">
    <source>
        <dbReference type="ARBA" id="ARBA00023087"/>
    </source>
</evidence>
<keyword evidence="2" id="KW-0134">Cell wall</keyword>
<evidence type="ECO:0000259" key="13">
    <source>
        <dbReference type="PROSITE" id="PS51884"/>
    </source>
</evidence>
<feature type="region of interest" description="Disordered" evidence="9">
    <location>
        <begin position="79"/>
        <end position="123"/>
    </location>
</feature>
<feature type="chain" id="PRO_5040964552" evidence="11">
    <location>
        <begin position="28"/>
        <end position="166"/>
    </location>
</feature>
<keyword evidence="10" id="KW-0812">Transmembrane</keyword>
<dbReference type="PROSITE" id="PS50847">
    <property type="entry name" value="GRAM_POS_ANCHORING"/>
    <property type="match status" value="1"/>
</dbReference>
<dbReference type="RefSeq" id="WP_079181892.1">
    <property type="nucleotide sequence ID" value="NZ_FRBK01000005.1"/>
</dbReference>
<keyword evidence="6 8" id="KW-0034">Amyloid</keyword>
<evidence type="ECO:0000256" key="8">
    <source>
        <dbReference type="PROSITE-ProRule" id="PRU01232"/>
    </source>
</evidence>
<sequence>MRQGLRTCLLVAAASGVLGAGAGPVFADAGAQGGAADAPGALSGNAVRMEVNAPADVCGNSVLVVGLLSPAKGNRCGTGAAPGPVLRQAPAGGPRPAGHRGRPVRRSVPRGDHDRRVGAVARAGKSAGEALLASTGTERLGLAAGAGGGLLAAGAVLLRRARRRRG</sequence>
<evidence type="ECO:0000256" key="7">
    <source>
        <dbReference type="ARBA" id="ARBA00023088"/>
    </source>
</evidence>
<evidence type="ECO:0000313" key="14">
    <source>
        <dbReference type="EMBL" id="SHL64219.1"/>
    </source>
</evidence>
<dbReference type="InterPro" id="IPR019931">
    <property type="entry name" value="LPXTG_anchor"/>
</dbReference>
<evidence type="ECO:0000313" key="15">
    <source>
        <dbReference type="Proteomes" id="UP000184388"/>
    </source>
</evidence>
<dbReference type="PROSITE" id="PS51884">
    <property type="entry name" value="CHAPLIN"/>
    <property type="match status" value="1"/>
</dbReference>
<feature type="compositionally biased region" description="Basic residues" evidence="9">
    <location>
        <begin position="97"/>
        <end position="108"/>
    </location>
</feature>
<comment type="subcellular location">
    <subcellularLocation>
        <location evidence="1">Secreted</location>
        <location evidence="1">Cell wall</location>
    </subcellularLocation>
</comment>
<feature type="domain" description="Chaplin" evidence="13">
    <location>
        <begin position="38"/>
        <end position="78"/>
    </location>
</feature>
<keyword evidence="10" id="KW-1133">Transmembrane helix</keyword>
<evidence type="ECO:0000256" key="4">
    <source>
        <dbReference type="ARBA" id="ARBA00022729"/>
    </source>
</evidence>
<reference evidence="15" key="1">
    <citation type="submission" date="2016-11" db="EMBL/GenBank/DDBJ databases">
        <authorList>
            <person name="Jaros S."/>
            <person name="Januszkiewicz K."/>
            <person name="Wedrychowicz H."/>
        </authorList>
    </citation>
    <scope>NUCLEOTIDE SEQUENCE [LARGE SCALE GENOMIC DNA]</scope>
    <source>
        <strain evidence="15">CGMCC 4.3555</strain>
    </source>
</reference>
<feature type="signal peptide" evidence="11">
    <location>
        <begin position="1"/>
        <end position="27"/>
    </location>
</feature>
<dbReference type="Pfam" id="PF03777">
    <property type="entry name" value="ChpA-C"/>
    <property type="match status" value="1"/>
</dbReference>
<feature type="domain" description="Gram-positive cocci surface proteins LPxTG" evidence="12">
    <location>
        <begin position="132"/>
        <end position="166"/>
    </location>
</feature>
<feature type="transmembrane region" description="Helical" evidence="10">
    <location>
        <begin position="140"/>
        <end position="158"/>
    </location>
</feature>
<protein>
    <submittedName>
        <fullName evidence="14">Small secreted domain</fullName>
    </submittedName>
</protein>
<evidence type="ECO:0000256" key="1">
    <source>
        <dbReference type="ARBA" id="ARBA00004191"/>
    </source>
</evidence>
<dbReference type="AlphaFoldDB" id="A0A9X8QRZ9"/>
<name>A0A9X8QRZ9_9ACTN</name>
<evidence type="ECO:0000256" key="2">
    <source>
        <dbReference type="ARBA" id="ARBA00022512"/>
    </source>
</evidence>
<dbReference type="Proteomes" id="UP000184388">
    <property type="component" value="Unassembled WGS sequence"/>
</dbReference>
<dbReference type="EMBL" id="FRBK01000005">
    <property type="protein sequence ID" value="SHL64219.1"/>
    <property type="molecule type" value="Genomic_DNA"/>
</dbReference>
<evidence type="ECO:0000256" key="5">
    <source>
        <dbReference type="ARBA" id="ARBA00022889"/>
    </source>
</evidence>
<organism evidence="14 15">
    <name type="scientific">Streptomyces yunnanensis</name>
    <dbReference type="NCBI Taxonomy" id="156453"/>
    <lineage>
        <taxon>Bacteria</taxon>
        <taxon>Bacillati</taxon>
        <taxon>Actinomycetota</taxon>
        <taxon>Actinomycetes</taxon>
        <taxon>Kitasatosporales</taxon>
        <taxon>Streptomycetaceae</taxon>
        <taxon>Streptomyces</taxon>
    </lineage>
</organism>
<accession>A0A9X8QRZ9</accession>